<feature type="region of interest" description="Disordered" evidence="1">
    <location>
        <begin position="183"/>
        <end position="212"/>
    </location>
</feature>
<dbReference type="Proteomes" id="UP000800094">
    <property type="component" value="Unassembled WGS sequence"/>
</dbReference>
<evidence type="ECO:0000313" key="3">
    <source>
        <dbReference type="Proteomes" id="UP000800094"/>
    </source>
</evidence>
<feature type="compositionally biased region" description="Basic and acidic residues" evidence="1">
    <location>
        <begin position="203"/>
        <end position="212"/>
    </location>
</feature>
<sequence>MSGISTTVPRSRRCAGRSNYVRRASTMAAALETADEGAAWRREGNLEGRQRVGAMGVGIPSTVSRPPSPVSPRAAQRVCDGLRCASEERRLMLRSWTLLPPTRAVGAAPASCGPARGDDGRLPALRVGLLALHSAVQTVHTWAADVARDRRPFITFRSAPHQPPADVVPATGDAALRERAARLAPERVRPESGAAAGDGQLRGSEESARGRERAATLCTHSLSPTNAGTAFPRPSSALLHSTPACAPSWASRARAARPPMRRGTSVHGAEPLLSTRSSRTTPQAPAGAVVQGGAQSVIAGIPGPRSRCAAAGAGQIAWPFQS</sequence>
<feature type="region of interest" description="Disordered" evidence="1">
    <location>
        <begin position="254"/>
        <end position="288"/>
    </location>
</feature>
<protein>
    <submittedName>
        <fullName evidence="2">Uncharacterized protein</fullName>
    </submittedName>
</protein>
<evidence type="ECO:0000256" key="1">
    <source>
        <dbReference type="SAM" id="MobiDB-lite"/>
    </source>
</evidence>
<evidence type="ECO:0000313" key="2">
    <source>
        <dbReference type="EMBL" id="KAF2255096.1"/>
    </source>
</evidence>
<dbReference type="GeneID" id="54587902"/>
<dbReference type="RefSeq" id="XP_033690100.1">
    <property type="nucleotide sequence ID" value="XM_033834572.1"/>
</dbReference>
<reference evidence="2" key="1">
    <citation type="journal article" date="2020" name="Stud. Mycol.">
        <title>101 Dothideomycetes genomes: a test case for predicting lifestyles and emergence of pathogens.</title>
        <authorList>
            <person name="Haridas S."/>
            <person name="Albert R."/>
            <person name="Binder M."/>
            <person name="Bloem J."/>
            <person name="Labutti K."/>
            <person name="Salamov A."/>
            <person name="Andreopoulos B."/>
            <person name="Baker S."/>
            <person name="Barry K."/>
            <person name="Bills G."/>
            <person name="Bluhm B."/>
            <person name="Cannon C."/>
            <person name="Castanera R."/>
            <person name="Culley D."/>
            <person name="Daum C."/>
            <person name="Ezra D."/>
            <person name="Gonzalez J."/>
            <person name="Henrissat B."/>
            <person name="Kuo A."/>
            <person name="Liang C."/>
            <person name="Lipzen A."/>
            <person name="Lutzoni F."/>
            <person name="Magnuson J."/>
            <person name="Mondo S."/>
            <person name="Nolan M."/>
            <person name="Ohm R."/>
            <person name="Pangilinan J."/>
            <person name="Park H.-J."/>
            <person name="Ramirez L."/>
            <person name="Alfaro M."/>
            <person name="Sun H."/>
            <person name="Tritt A."/>
            <person name="Yoshinaga Y."/>
            <person name="Zwiers L.-H."/>
            <person name="Turgeon B."/>
            <person name="Goodwin S."/>
            <person name="Spatafora J."/>
            <person name="Crous P."/>
            <person name="Grigoriev I."/>
        </authorList>
    </citation>
    <scope>NUCLEOTIDE SEQUENCE</scope>
    <source>
        <strain evidence="2">CBS 122368</strain>
    </source>
</reference>
<proteinExistence type="predicted"/>
<dbReference type="EMBL" id="ML987190">
    <property type="protein sequence ID" value="KAF2255096.1"/>
    <property type="molecule type" value="Genomic_DNA"/>
</dbReference>
<gene>
    <name evidence="2" type="ORF">BU26DRAFT_583732</name>
</gene>
<name>A0A6A6IXK5_9PLEO</name>
<accession>A0A6A6IXK5</accession>
<keyword evidence="3" id="KW-1185">Reference proteome</keyword>
<dbReference type="AlphaFoldDB" id="A0A6A6IXK5"/>
<organism evidence="2 3">
    <name type="scientific">Trematosphaeria pertusa</name>
    <dbReference type="NCBI Taxonomy" id="390896"/>
    <lineage>
        <taxon>Eukaryota</taxon>
        <taxon>Fungi</taxon>
        <taxon>Dikarya</taxon>
        <taxon>Ascomycota</taxon>
        <taxon>Pezizomycotina</taxon>
        <taxon>Dothideomycetes</taxon>
        <taxon>Pleosporomycetidae</taxon>
        <taxon>Pleosporales</taxon>
        <taxon>Massarineae</taxon>
        <taxon>Trematosphaeriaceae</taxon>
        <taxon>Trematosphaeria</taxon>
    </lineage>
</organism>